<evidence type="ECO:0000256" key="5">
    <source>
        <dbReference type="ARBA" id="ARBA00023118"/>
    </source>
</evidence>
<evidence type="ECO:0000256" key="2">
    <source>
        <dbReference type="ARBA" id="ARBA00006680"/>
    </source>
</evidence>
<evidence type="ECO:0000256" key="3">
    <source>
        <dbReference type="ARBA" id="ARBA00016113"/>
    </source>
</evidence>
<dbReference type="PANTHER" id="PTHR38007:SF1">
    <property type="entry name" value="CRISPR SYSTEM CMS PROTEIN CSM5"/>
    <property type="match status" value="1"/>
</dbReference>
<feature type="coiled-coil region" evidence="7">
    <location>
        <begin position="461"/>
        <end position="515"/>
    </location>
</feature>
<keyword evidence="4" id="KW-0694">RNA-binding</keyword>
<proteinExistence type="inferred from homology"/>
<evidence type="ECO:0000256" key="4">
    <source>
        <dbReference type="ARBA" id="ARBA00022884"/>
    </source>
</evidence>
<keyword evidence="7" id="KW-0175">Coiled coil</keyword>
<name>A0A975RAP3_9GAMM</name>
<gene>
    <name evidence="9" type="ORF">KEF85_03470</name>
</gene>
<dbReference type="PANTHER" id="PTHR38007">
    <property type="entry name" value="CRISPR SYSTEM CMS PROTEIN CSM5"/>
    <property type="match status" value="1"/>
</dbReference>
<keyword evidence="10" id="KW-1185">Reference proteome</keyword>
<evidence type="ECO:0000256" key="7">
    <source>
        <dbReference type="SAM" id="Coils"/>
    </source>
</evidence>
<dbReference type="Pfam" id="PF03787">
    <property type="entry name" value="RAMPs"/>
    <property type="match status" value="1"/>
</dbReference>
<dbReference type="InterPro" id="IPR005537">
    <property type="entry name" value="RAMP_III_fam"/>
</dbReference>
<evidence type="ECO:0000259" key="8">
    <source>
        <dbReference type="Pfam" id="PF03787"/>
    </source>
</evidence>
<comment type="function">
    <text evidence="1">This subunit might be involved in maturation of a crRNA intermediate to its mature form.</text>
</comment>
<dbReference type="RefSeq" id="WP_215583335.1">
    <property type="nucleotide sequence ID" value="NZ_CP073754.1"/>
</dbReference>
<dbReference type="AlphaFoldDB" id="A0A975RAP3"/>
<sequence length="573" mass="64839">MTYFLQNYTLHYTPLSPIHIGTGDSYEPTNYVIDDQCLYEFDSGGALAALDATARQELEKIVSGKSDDILKAVQAFFYRQREALKPWAKNTLPVLDGVTKLYAARVGQTANKQGNGVQIINKLEIGRTAYNPVTSRPVLFGSAIKGALRTALLNAANQNQPLSDNATNWFKIDKLEKFERKKYEKEQNKLFPQLNQKLFSKFEQDPLRLVQISDAAWCSQDNLPSAQVQFSVNRKKELKRDKNGTELYSNAEKQNLSKLLECLPAWRYRAFCGQLNLQQINITGHNQKQPSADLRYTISQIAKTCSSFYLPILKNEIKILRERGFLDDAWDNSIQALLSTMAIKMQKGEVFLLRVGRHSGAESITLNGVRHIKIMKGTPEYQPQTKTLWLAADQPQQRNGLLPFGWVLVEISPGDASAPDWTELAELCEQHTADARLWAEKLAAHISDLAEKRVTAADKRQREESERLERIAEEKADAEKKRIEAQAEQRRLAIMSDEQRQIEVLRQLLSQKQNSKVREQIGGPLYTALRALVTKASDWPDEAKAELLVVAKLLLDYIGAAKNAKAKELLKNL</sequence>
<dbReference type="EMBL" id="CP073754">
    <property type="protein sequence ID" value="QWF71553.1"/>
    <property type="molecule type" value="Genomic_DNA"/>
</dbReference>
<evidence type="ECO:0000256" key="1">
    <source>
        <dbReference type="ARBA" id="ARBA00003088"/>
    </source>
</evidence>
<dbReference type="KEGG" id="mpad:KEF85_03470"/>
<feature type="domain" description="CRISPR type III-associated protein" evidence="8">
    <location>
        <begin position="13"/>
        <end position="247"/>
    </location>
</feature>
<reference evidence="9" key="1">
    <citation type="submission" date="2021-04" db="EMBL/GenBank/DDBJ databases">
        <title>Draft genome sequence data of methanotrophic Methylovulum sp. strain S1L and Methylomonas sp. strain S2AM isolated from boreal lake water columns.</title>
        <authorList>
            <person name="Rissanen A.J."/>
            <person name="Mangayil R."/>
            <person name="Svenning M.M."/>
            <person name="Khanongnuch R."/>
        </authorList>
    </citation>
    <scope>NUCLEOTIDE SEQUENCE</scope>
    <source>
        <strain evidence="9">S2AM</strain>
    </source>
</reference>
<accession>A0A975RAP3</accession>
<evidence type="ECO:0000256" key="6">
    <source>
        <dbReference type="ARBA" id="ARBA00031720"/>
    </source>
</evidence>
<keyword evidence="5" id="KW-0051">Antiviral defense</keyword>
<dbReference type="GO" id="GO:0003723">
    <property type="term" value="F:RNA binding"/>
    <property type="evidence" value="ECO:0007669"/>
    <property type="project" value="UniProtKB-KW"/>
</dbReference>
<evidence type="ECO:0000313" key="9">
    <source>
        <dbReference type="EMBL" id="QWF71553.1"/>
    </source>
</evidence>
<protein>
    <recommendedName>
        <fullName evidence="3">CRISPR system Cms protein Csm5</fullName>
    </recommendedName>
    <alternativeName>
        <fullName evidence="6">CRISPR type III A-associated protein Csm5</fullName>
    </alternativeName>
</protein>
<comment type="similarity">
    <text evidence="2">Belongs to the CRISPR-associated Csm5 family.</text>
</comment>
<dbReference type="InterPro" id="IPR010173">
    <property type="entry name" value="CRISPR-assoc_Csm5"/>
</dbReference>
<dbReference type="GO" id="GO:0051607">
    <property type="term" value="P:defense response to virus"/>
    <property type="evidence" value="ECO:0007669"/>
    <property type="project" value="UniProtKB-KW"/>
</dbReference>
<evidence type="ECO:0000313" key="10">
    <source>
        <dbReference type="Proteomes" id="UP000676649"/>
    </source>
</evidence>
<dbReference type="Proteomes" id="UP000676649">
    <property type="component" value="Chromosome"/>
</dbReference>
<organism evidence="9 10">
    <name type="scientific">Methylomonas paludis</name>
    <dbReference type="NCBI Taxonomy" id="1173101"/>
    <lineage>
        <taxon>Bacteria</taxon>
        <taxon>Pseudomonadati</taxon>
        <taxon>Pseudomonadota</taxon>
        <taxon>Gammaproteobacteria</taxon>
        <taxon>Methylococcales</taxon>
        <taxon>Methylococcaceae</taxon>
        <taxon>Methylomonas</taxon>
    </lineage>
</organism>